<evidence type="ECO:0000256" key="4">
    <source>
        <dbReference type="SAM" id="Coils"/>
    </source>
</evidence>
<dbReference type="GO" id="GO:0000709">
    <property type="term" value="P:meiotic joint molecule formation"/>
    <property type="evidence" value="ECO:0007669"/>
    <property type="project" value="TreeGrafter"/>
</dbReference>
<evidence type="ECO:0000313" key="6">
    <source>
        <dbReference type="Proteomes" id="UP000503462"/>
    </source>
</evidence>
<keyword evidence="2" id="KW-0227">DNA damage</keyword>
<dbReference type="Gene3D" id="1.20.5.170">
    <property type="match status" value="1"/>
</dbReference>
<organism evidence="5 6">
    <name type="scientific">Peltaster fructicola</name>
    <dbReference type="NCBI Taxonomy" id="286661"/>
    <lineage>
        <taxon>Eukaryota</taxon>
        <taxon>Fungi</taxon>
        <taxon>Dikarya</taxon>
        <taxon>Ascomycota</taxon>
        <taxon>Pezizomycotina</taxon>
        <taxon>Dothideomycetes</taxon>
        <taxon>Dothideomycetes incertae sedis</taxon>
        <taxon>Peltaster</taxon>
    </lineage>
</organism>
<dbReference type="EMBL" id="CP051141">
    <property type="protein sequence ID" value="QIW98448.1"/>
    <property type="molecule type" value="Genomic_DNA"/>
</dbReference>
<keyword evidence="6" id="KW-1185">Reference proteome</keyword>
<accession>A0A6H0XUZ4</accession>
<evidence type="ECO:0000256" key="2">
    <source>
        <dbReference type="ARBA" id="ARBA00022763"/>
    </source>
</evidence>
<evidence type="ECO:0000256" key="3">
    <source>
        <dbReference type="ARBA" id="ARBA00023204"/>
    </source>
</evidence>
<dbReference type="PANTHER" id="PTHR28529">
    <property type="entry name" value="DNA REPAIR PROTEIN SWI5 HOMOLOG"/>
    <property type="match status" value="1"/>
</dbReference>
<evidence type="ECO:0000256" key="1">
    <source>
        <dbReference type="ARBA" id="ARBA00008060"/>
    </source>
</evidence>
<dbReference type="InterPro" id="IPR010760">
    <property type="entry name" value="DNA-repair_Swi5"/>
</dbReference>
<dbReference type="GO" id="GO:0010772">
    <property type="term" value="P:meiotic DNA recombinase assembly involved in reciprocal meiotic recombination"/>
    <property type="evidence" value="ECO:0007669"/>
    <property type="project" value="TreeGrafter"/>
</dbReference>
<dbReference type="OrthoDB" id="255837at2759"/>
<keyword evidence="4" id="KW-0175">Coiled coil</keyword>
<dbReference type="GO" id="GO:0032798">
    <property type="term" value="C:Swi5-Sfr1 complex"/>
    <property type="evidence" value="ECO:0007669"/>
    <property type="project" value="TreeGrafter"/>
</dbReference>
<reference evidence="5 6" key="1">
    <citation type="journal article" date="2016" name="Sci. Rep.">
        <title>Peltaster fructicola genome reveals evolution from an invasive phytopathogen to an ectophytic parasite.</title>
        <authorList>
            <person name="Xu C."/>
            <person name="Chen H."/>
            <person name="Gleason M.L."/>
            <person name="Xu J.R."/>
            <person name="Liu H."/>
            <person name="Zhang R."/>
            <person name="Sun G."/>
        </authorList>
    </citation>
    <scope>NUCLEOTIDE SEQUENCE [LARGE SCALE GENOMIC DNA]</scope>
    <source>
        <strain evidence="5 6">LNHT1506</strain>
    </source>
</reference>
<sequence>MQTQADAKLQRLHDTLAALKDQRDVLAERALASDPSSGLKIADDPVSEALRLAKKTNQEHIRLLNQYNEIKDVATSLIGMIAENRQKRIIEVMQDFDVDEND</sequence>
<feature type="coiled-coil region" evidence="4">
    <location>
        <begin position="2"/>
        <end position="29"/>
    </location>
</feature>
<dbReference type="AlphaFoldDB" id="A0A6H0XUZ4"/>
<dbReference type="PANTHER" id="PTHR28529:SF2">
    <property type="entry name" value="DNA REPAIR PROTEIN SWI5 HOMOLOG"/>
    <property type="match status" value="1"/>
</dbReference>
<protein>
    <recommendedName>
        <fullName evidence="7">Swi5-domain-containing protein</fullName>
    </recommendedName>
</protein>
<evidence type="ECO:0000313" key="5">
    <source>
        <dbReference type="EMBL" id="QIW98448.1"/>
    </source>
</evidence>
<proteinExistence type="inferred from homology"/>
<dbReference type="GO" id="GO:0034974">
    <property type="term" value="C:Swi5-Swi2 complex"/>
    <property type="evidence" value="ECO:0007669"/>
    <property type="project" value="TreeGrafter"/>
</dbReference>
<gene>
    <name evidence="5" type="ORF">AMS68_003966</name>
</gene>
<keyword evidence="3" id="KW-0234">DNA repair</keyword>
<dbReference type="Pfam" id="PF07061">
    <property type="entry name" value="Swi5"/>
    <property type="match status" value="1"/>
</dbReference>
<evidence type="ECO:0008006" key="7">
    <source>
        <dbReference type="Google" id="ProtNLM"/>
    </source>
</evidence>
<comment type="similarity">
    <text evidence="1">Belongs to the SWI5/SAE3 family.</text>
</comment>
<name>A0A6H0XUZ4_9PEZI</name>
<dbReference type="Proteomes" id="UP000503462">
    <property type="component" value="Chromosome 3"/>
</dbReference>